<organism evidence="1 2">
    <name type="scientific">Fasciolopsis buskii</name>
    <dbReference type="NCBI Taxonomy" id="27845"/>
    <lineage>
        <taxon>Eukaryota</taxon>
        <taxon>Metazoa</taxon>
        <taxon>Spiralia</taxon>
        <taxon>Lophotrochozoa</taxon>
        <taxon>Platyhelminthes</taxon>
        <taxon>Trematoda</taxon>
        <taxon>Digenea</taxon>
        <taxon>Plagiorchiida</taxon>
        <taxon>Echinostomata</taxon>
        <taxon>Echinostomatoidea</taxon>
        <taxon>Fasciolidae</taxon>
        <taxon>Fasciolopsis</taxon>
    </lineage>
</organism>
<sequence length="405" mass="45987">MEGHTEKLYWQMNAWTAVNEPYIRPTARLNSWTPHIQLHGSGTKFIRSSLYSASFRRRTATAVRRQFHTKSLISASHTVQRSQSMDNLNLVQVTNPEVLDFVQKRQLVSDHIRAKRISIDENVVRSRGLYCHISEMPSGELTSAVRPRECTGTLGRRITTRTTTVDYYSGVVNRMRKDQEQLRAFYSSLTTEVLPAPLPVHLSVRKVNGVTRESDLVSTAGSHEWQSVGQGHLVIIAHYTRHRWRELSNITVQLCQPTIFTPLWCAHLALPLSKSRSSEHKYRLSARSKLNGIDDPDQKCLLYSRGKDTNVVHFAYVYQPPSRGRLNATSLLPAPGFKNSTAAANGLVYMVSRWKFICDGFELGSAVSVELDAFFFAMKKFISHALVSQLAISFHCFLRFVTNVF</sequence>
<dbReference type="EMBL" id="LUCM01009850">
    <property type="protein sequence ID" value="KAA0186293.1"/>
    <property type="molecule type" value="Genomic_DNA"/>
</dbReference>
<comment type="caution">
    <text evidence="1">The sequence shown here is derived from an EMBL/GenBank/DDBJ whole genome shotgun (WGS) entry which is preliminary data.</text>
</comment>
<reference evidence="1" key="1">
    <citation type="submission" date="2019-05" db="EMBL/GenBank/DDBJ databases">
        <title>Annotation for the trematode Fasciolopsis buski.</title>
        <authorList>
            <person name="Choi Y.-J."/>
        </authorList>
    </citation>
    <scope>NUCLEOTIDE SEQUENCE</scope>
    <source>
        <strain evidence="1">HT</strain>
        <tissue evidence="1">Whole worm</tissue>
    </source>
</reference>
<dbReference type="Proteomes" id="UP000728185">
    <property type="component" value="Unassembled WGS sequence"/>
</dbReference>
<protein>
    <submittedName>
        <fullName evidence="1">Uncharacterized protein</fullName>
    </submittedName>
</protein>
<proteinExistence type="predicted"/>
<name>A0A8E0RL24_9TREM</name>
<keyword evidence="2" id="KW-1185">Reference proteome</keyword>
<dbReference type="OrthoDB" id="6273394at2759"/>
<accession>A0A8E0RL24</accession>
<gene>
    <name evidence="1" type="ORF">FBUS_03906</name>
</gene>
<evidence type="ECO:0000313" key="2">
    <source>
        <dbReference type="Proteomes" id="UP000728185"/>
    </source>
</evidence>
<evidence type="ECO:0000313" key="1">
    <source>
        <dbReference type="EMBL" id="KAA0186293.1"/>
    </source>
</evidence>
<dbReference type="AlphaFoldDB" id="A0A8E0RL24"/>